<name>A0A2S9YU34_9BACT</name>
<dbReference type="InterPro" id="IPR016032">
    <property type="entry name" value="Sig_transdc_resp-reg_C-effctor"/>
</dbReference>
<feature type="domain" description="HTH luxR-type" evidence="4">
    <location>
        <begin position="175"/>
        <end position="240"/>
    </location>
</feature>
<dbReference type="OrthoDB" id="9774661at2"/>
<dbReference type="SUPFAM" id="SSF46894">
    <property type="entry name" value="C-terminal effector domain of the bipartite response regulators"/>
    <property type="match status" value="1"/>
</dbReference>
<dbReference type="PANTHER" id="PTHR44688">
    <property type="entry name" value="DNA-BINDING TRANSCRIPTIONAL ACTIVATOR DEVR_DOSR"/>
    <property type="match status" value="1"/>
</dbReference>
<dbReference type="GO" id="GO:0003677">
    <property type="term" value="F:DNA binding"/>
    <property type="evidence" value="ECO:0007669"/>
    <property type="project" value="UniProtKB-KW"/>
</dbReference>
<dbReference type="GO" id="GO:0006355">
    <property type="term" value="P:regulation of DNA-templated transcription"/>
    <property type="evidence" value="ECO:0007669"/>
    <property type="project" value="InterPro"/>
</dbReference>
<dbReference type="InterPro" id="IPR011006">
    <property type="entry name" value="CheY-like_superfamily"/>
</dbReference>
<dbReference type="SUPFAM" id="SSF52172">
    <property type="entry name" value="CheY-like"/>
    <property type="match status" value="1"/>
</dbReference>
<comment type="caution">
    <text evidence="5">The sequence shown here is derived from an EMBL/GenBank/DDBJ whole genome shotgun (WGS) entry which is preliminary data.</text>
</comment>
<dbReference type="Pfam" id="PF00196">
    <property type="entry name" value="GerE"/>
    <property type="match status" value="1"/>
</dbReference>
<organism evidence="5 6">
    <name type="scientific">Enhygromyxa salina</name>
    <dbReference type="NCBI Taxonomy" id="215803"/>
    <lineage>
        <taxon>Bacteria</taxon>
        <taxon>Pseudomonadati</taxon>
        <taxon>Myxococcota</taxon>
        <taxon>Polyangia</taxon>
        <taxon>Nannocystales</taxon>
        <taxon>Nannocystaceae</taxon>
        <taxon>Enhygromyxa</taxon>
    </lineage>
</organism>
<keyword evidence="2" id="KW-0238">DNA-binding</keyword>
<dbReference type="InterPro" id="IPR000792">
    <property type="entry name" value="Tscrpt_reg_LuxR_C"/>
</dbReference>
<dbReference type="EMBL" id="PVNL01000040">
    <property type="protein sequence ID" value="PRQ08594.1"/>
    <property type="molecule type" value="Genomic_DNA"/>
</dbReference>
<dbReference type="Proteomes" id="UP000238823">
    <property type="component" value="Unassembled WGS sequence"/>
</dbReference>
<dbReference type="Gene3D" id="3.40.50.2300">
    <property type="match status" value="1"/>
</dbReference>
<dbReference type="SMART" id="SM00421">
    <property type="entry name" value="HTH_LUXR"/>
    <property type="match status" value="1"/>
</dbReference>
<dbReference type="AlphaFoldDB" id="A0A2S9YU34"/>
<dbReference type="PRINTS" id="PR00038">
    <property type="entry name" value="HTHLUXR"/>
</dbReference>
<dbReference type="PROSITE" id="PS50043">
    <property type="entry name" value="HTH_LUXR_2"/>
    <property type="match status" value="1"/>
</dbReference>
<evidence type="ECO:0000256" key="1">
    <source>
        <dbReference type="ARBA" id="ARBA00023015"/>
    </source>
</evidence>
<proteinExistence type="predicted"/>
<keyword evidence="3" id="KW-0804">Transcription</keyword>
<evidence type="ECO:0000259" key="4">
    <source>
        <dbReference type="PROSITE" id="PS50043"/>
    </source>
</evidence>
<evidence type="ECO:0000313" key="5">
    <source>
        <dbReference type="EMBL" id="PRQ08594.1"/>
    </source>
</evidence>
<evidence type="ECO:0000313" key="6">
    <source>
        <dbReference type="Proteomes" id="UP000238823"/>
    </source>
</evidence>
<dbReference type="PANTHER" id="PTHR44688:SF16">
    <property type="entry name" value="DNA-BINDING TRANSCRIPTIONAL ACTIVATOR DEVR_DOSR"/>
    <property type="match status" value="1"/>
</dbReference>
<accession>A0A2S9YU34</accession>
<reference evidence="5 6" key="1">
    <citation type="submission" date="2018-03" db="EMBL/GenBank/DDBJ databases">
        <title>Draft Genome Sequences of the Obligatory Marine Myxobacteria Enhygromyxa salina SWB007.</title>
        <authorList>
            <person name="Poehlein A."/>
            <person name="Moghaddam J.A."/>
            <person name="Harms H."/>
            <person name="Alanjari M."/>
            <person name="Koenig G.M."/>
            <person name="Daniel R."/>
            <person name="Schaeberle T.F."/>
        </authorList>
    </citation>
    <scope>NUCLEOTIDE SEQUENCE [LARGE SCALE GENOMIC DNA]</scope>
    <source>
        <strain evidence="5 6">SWB007</strain>
    </source>
</reference>
<protein>
    <submittedName>
        <fullName evidence="5">Response regulator FixJ</fullName>
    </submittedName>
</protein>
<dbReference type="RefSeq" id="WP_106088706.1">
    <property type="nucleotide sequence ID" value="NZ_PVNL01000040.1"/>
</dbReference>
<sequence length="241" mass="25835">MHSLPILERAAVRIISDDRAGEDDVSAALEGQGCVISRTSPGLGLDITTSCDIGVITVHRSCGWSAGVITTLRSSEIACATVVVLGGGGPPDIAQALRGGAVDCLVRPIPPAALLESLVNAAACTLRWRRRLALVSDISYGARLANANALLFEPARESTTRGELAPGYIREVVGRLAGEHQLTPREREVLYWMLQGHRHDDIATVLGVVPRTAKFHAANLLRKLEIDSRNDLARLLVRGRD</sequence>
<evidence type="ECO:0000256" key="3">
    <source>
        <dbReference type="ARBA" id="ARBA00023163"/>
    </source>
</evidence>
<keyword evidence="1" id="KW-0805">Transcription regulation</keyword>
<evidence type="ECO:0000256" key="2">
    <source>
        <dbReference type="ARBA" id="ARBA00023125"/>
    </source>
</evidence>
<dbReference type="CDD" id="cd06170">
    <property type="entry name" value="LuxR_C_like"/>
    <property type="match status" value="1"/>
</dbReference>
<gene>
    <name evidence="5" type="ORF">ENSA7_16760</name>
</gene>